<dbReference type="Proteomes" id="UP000241158">
    <property type="component" value="Unassembled WGS sequence"/>
</dbReference>
<dbReference type="EMBL" id="PGGN01000002">
    <property type="protein sequence ID" value="PSH58702.1"/>
    <property type="molecule type" value="Genomic_DNA"/>
</dbReference>
<proteinExistence type="predicted"/>
<evidence type="ECO:0008006" key="3">
    <source>
        <dbReference type="Google" id="ProtNLM"/>
    </source>
</evidence>
<dbReference type="PROSITE" id="PS51257">
    <property type="entry name" value="PROKAR_LIPOPROTEIN"/>
    <property type="match status" value="1"/>
</dbReference>
<comment type="caution">
    <text evidence="1">The sequence shown here is derived from an EMBL/GenBank/DDBJ whole genome shotgun (WGS) entry which is preliminary data.</text>
</comment>
<evidence type="ECO:0000313" key="2">
    <source>
        <dbReference type="Proteomes" id="UP000241158"/>
    </source>
</evidence>
<evidence type="ECO:0000313" key="1">
    <source>
        <dbReference type="EMBL" id="PSH58702.1"/>
    </source>
</evidence>
<sequence>MKLLTGSAILLTLLIAGCVSMTPEERRAIDGQTCSSYGFRRGTDAFANCLLDLDLDRRAASRAQLEQMQFNTPLILYDNRYRYRYYRHRP</sequence>
<reference evidence="2" key="1">
    <citation type="submission" date="2017-11" db="EMBL/GenBank/DDBJ databases">
        <authorList>
            <person name="Kuznetsova I."/>
            <person name="Sazanova A."/>
            <person name="Chirak E."/>
            <person name="Safronova V."/>
            <person name="Willems A."/>
        </authorList>
    </citation>
    <scope>NUCLEOTIDE SEQUENCE [LARGE SCALE GENOMIC DNA]</scope>
    <source>
        <strain evidence="2">PEPV15</strain>
    </source>
</reference>
<dbReference type="AlphaFoldDB" id="A0A2P7AWX3"/>
<accession>A0A2P7AWX3</accession>
<keyword evidence="2" id="KW-1185">Reference proteome</keyword>
<gene>
    <name evidence="1" type="ORF">CU100_14175</name>
</gene>
<dbReference type="OrthoDB" id="8163917at2"/>
<name>A0A2P7AWX3_9HYPH</name>
<organism evidence="1 2">
    <name type="scientific">Phyllobacterium endophyticum</name>
    <dbReference type="NCBI Taxonomy" id="1149773"/>
    <lineage>
        <taxon>Bacteria</taxon>
        <taxon>Pseudomonadati</taxon>
        <taxon>Pseudomonadota</taxon>
        <taxon>Alphaproteobacteria</taxon>
        <taxon>Hyphomicrobiales</taxon>
        <taxon>Phyllobacteriaceae</taxon>
        <taxon>Phyllobacterium</taxon>
    </lineage>
</organism>
<protein>
    <recommendedName>
        <fullName evidence="3">Lipoprotein</fullName>
    </recommendedName>
</protein>